<evidence type="ECO:0000256" key="1">
    <source>
        <dbReference type="SAM" id="Phobius"/>
    </source>
</evidence>
<reference evidence="2" key="1">
    <citation type="journal article" date="2021" name="PeerJ">
        <title>Extensive microbial diversity within the chicken gut microbiome revealed by metagenomics and culture.</title>
        <authorList>
            <person name="Gilroy R."/>
            <person name="Ravi A."/>
            <person name="Getino M."/>
            <person name="Pursley I."/>
            <person name="Horton D.L."/>
            <person name="Alikhan N.F."/>
            <person name="Baker D."/>
            <person name="Gharbi K."/>
            <person name="Hall N."/>
            <person name="Watson M."/>
            <person name="Adriaenssens E.M."/>
            <person name="Foster-Nyarko E."/>
            <person name="Jarju S."/>
            <person name="Secka A."/>
            <person name="Antonio M."/>
            <person name="Oren A."/>
            <person name="Chaudhuri R.R."/>
            <person name="La Ragione R."/>
            <person name="Hildebrand F."/>
            <person name="Pallen M.J."/>
        </authorList>
    </citation>
    <scope>NUCLEOTIDE SEQUENCE</scope>
    <source>
        <strain evidence="2">CHK195-6426</strain>
    </source>
</reference>
<dbReference type="Proteomes" id="UP000824265">
    <property type="component" value="Unassembled WGS sequence"/>
</dbReference>
<keyword evidence="1" id="KW-0472">Membrane</keyword>
<accession>A0A9D1UAI3</accession>
<dbReference type="EMBL" id="DXGH01000023">
    <property type="protein sequence ID" value="HIW80667.1"/>
    <property type="molecule type" value="Genomic_DNA"/>
</dbReference>
<sequence length="132" mass="14811">MKKIRTSLLLVAYPLFLASGLWIYQKISENAAKTFRVPFPELILGNLCFMVTLGLFAYYFLVRETTYFTFTAFLGIGLLLVFLCLGTVYVLSPSLHGVLSPGTHIFEAALALYGVLLIKERRKRKESPSPSP</sequence>
<gene>
    <name evidence="2" type="ORF">H9742_03925</name>
</gene>
<feature type="transmembrane region" description="Helical" evidence="1">
    <location>
        <begin position="44"/>
        <end position="61"/>
    </location>
</feature>
<keyword evidence="1" id="KW-1133">Transmembrane helix</keyword>
<evidence type="ECO:0000313" key="3">
    <source>
        <dbReference type="Proteomes" id="UP000824265"/>
    </source>
</evidence>
<name>A0A9D1UAI3_9FIRM</name>
<proteinExistence type="predicted"/>
<evidence type="ECO:0000313" key="2">
    <source>
        <dbReference type="EMBL" id="HIW80667.1"/>
    </source>
</evidence>
<protein>
    <submittedName>
        <fullName evidence="2">Uncharacterized protein</fullName>
    </submittedName>
</protein>
<feature type="transmembrane region" description="Helical" evidence="1">
    <location>
        <begin position="68"/>
        <end position="92"/>
    </location>
</feature>
<organism evidence="2 3">
    <name type="scientific">Candidatus Acetatifactor stercoripullorum</name>
    <dbReference type="NCBI Taxonomy" id="2838414"/>
    <lineage>
        <taxon>Bacteria</taxon>
        <taxon>Bacillati</taxon>
        <taxon>Bacillota</taxon>
        <taxon>Clostridia</taxon>
        <taxon>Lachnospirales</taxon>
        <taxon>Lachnospiraceae</taxon>
        <taxon>Acetatifactor</taxon>
    </lineage>
</organism>
<reference evidence="2" key="2">
    <citation type="submission" date="2021-04" db="EMBL/GenBank/DDBJ databases">
        <authorList>
            <person name="Gilroy R."/>
        </authorList>
    </citation>
    <scope>NUCLEOTIDE SEQUENCE</scope>
    <source>
        <strain evidence="2">CHK195-6426</strain>
    </source>
</reference>
<keyword evidence="1" id="KW-0812">Transmembrane</keyword>
<feature type="transmembrane region" description="Helical" evidence="1">
    <location>
        <begin position="98"/>
        <end position="118"/>
    </location>
</feature>
<comment type="caution">
    <text evidence="2">The sequence shown here is derived from an EMBL/GenBank/DDBJ whole genome shotgun (WGS) entry which is preliminary data.</text>
</comment>
<feature type="transmembrane region" description="Helical" evidence="1">
    <location>
        <begin position="7"/>
        <end position="24"/>
    </location>
</feature>
<dbReference type="AlphaFoldDB" id="A0A9D1UAI3"/>